<protein>
    <submittedName>
        <fullName evidence="2">Uncharacterized protein</fullName>
    </submittedName>
</protein>
<dbReference type="AlphaFoldDB" id="A0AAP0JK49"/>
<keyword evidence="3" id="KW-1185">Reference proteome</keyword>
<evidence type="ECO:0000256" key="1">
    <source>
        <dbReference type="SAM" id="MobiDB-lite"/>
    </source>
</evidence>
<reference evidence="2 3" key="1">
    <citation type="submission" date="2024-01" db="EMBL/GenBank/DDBJ databases">
        <title>Genome assemblies of Stephania.</title>
        <authorList>
            <person name="Yang L."/>
        </authorList>
    </citation>
    <scope>NUCLEOTIDE SEQUENCE [LARGE SCALE GENOMIC DNA]</scope>
    <source>
        <strain evidence="2">YNDBR</strain>
        <tissue evidence="2">Leaf</tissue>
    </source>
</reference>
<comment type="caution">
    <text evidence="2">The sequence shown here is derived from an EMBL/GenBank/DDBJ whole genome shotgun (WGS) entry which is preliminary data.</text>
</comment>
<proteinExistence type="predicted"/>
<organism evidence="2 3">
    <name type="scientific">Stephania yunnanensis</name>
    <dbReference type="NCBI Taxonomy" id="152371"/>
    <lineage>
        <taxon>Eukaryota</taxon>
        <taxon>Viridiplantae</taxon>
        <taxon>Streptophyta</taxon>
        <taxon>Embryophyta</taxon>
        <taxon>Tracheophyta</taxon>
        <taxon>Spermatophyta</taxon>
        <taxon>Magnoliopsida</taxon>
        <taxon>Ranunculales</taxon>
        <taxon>Menispermaceae</taxon>
        <taxon>Menispermoideae</taxon>
        <taxon>Cissampelideae</taxon>
        <taxon>Stephania</taxon>
    </lineage>
</organism>
<name>A0AAP0JK49_9MAGN</name>
<gene>
    <name evidence="2" type="ORF">Syun_014762</name>
</gene>
<dbReference type="EMBL" id="JBBNAF010000006">
    <property type="protein sequence ID" value="KAK9135432.1"/>
    <property type="molecule type" value="Genomic_DNA"/>
</dbReference>
<feature type="region of interest" description="Disordered" evidence="1">
    <location>
        <begin position="38"/>
        <end position="82"/>
    </location>
</feature>
<accession>A0AAP0JK49</accession>
<evidence type="ECO:0000313" key="3">
    <source>
        <dbReference type="Proteomes" id="UP001420932"/>
    </source>
</evidence>
<sequence length="106" mass="12154">MEIRDFWYLTNLLTETWTPSSDSFYKNSSTNILISIQKISERNQRPRRGRKELGREGAAADERKRGGDARRKEAAETLDERRRRCSEVFIASTKGGGGAARFSRRA</sequence>
<dbReference type="Proteomes" id="UP001420932">
    <property type="component" value="Unassembled WGS sequence"/>
</dbReference>
<evidence type="ECO:0000313" key="2">
    <source>
        <dbReference type="EMBL" id="KAK9135432.1"/>
    </source>
</evidence>
<feature type="compositionally biased region" description="Basic and acidic residues" evidence="1">
    <location>
        <begin position="51"/>
        <end position="82"/>
    </location>
</feature>